<reference evidence="11" key="2">
    <citation type="submission" date="2024-04" db="EMBL/GenBank/DDBJ databases">
        <authorList>
            <person name="Chen Y."/>
            <person name="Shah S."/>
            <person name="Dougan E. K."/>
            <person name="Thang M."/>
            <person name="Chan C."/>
        </authorList>
    </citation>
    <scope>NUCLEOTIDE SEQUENCE [LARGE SCALE GENOMIC DNA]</scope>
</reference>
<dbReference type="InterPro" id="IPR039028">
    <property type="entry name" value="BCKD/PDK"/>
</dbReference>
<accession>A0A9P1CGG5</accession>
<evidence type="ECO:0000256" key="7">
    <source>
        <dbReference type="ARBA" id="ARBA00048201"/>
    </source>
</evidence>
<dbReference type="Gene3D" id="3.30.565.10">
    <property type="entry name" value="Histidine kinase-like ATPase, C-terminal domain"/>
    <property type="match status" value="1"/>
</dbReference>
<comment type="caution">
    <text evidence="10">The sequence shown here is derived from an EMBL/GenBank/DDBJ whole genome shotgun (WGS) entry which is preliminary data.</text>
</comment>
<dbReference type="EMBL" id="CAMXCT030001593">
    <property type="protein sequence ID" value="CAL4778781.1"/>
    <property type="molecule type" value="Genomic_DNA"/>
</dbReference>
<dbReference type="SMART" id="SM00387">
    <property type="entry name" value="HATPase_c"/>
    <property type="match status" value="1"/>
</dbReference>
<dbReference type="InterPro" id="IPR036890">
    <property type="entry name" value="HATPase_C_sf"/>
</dbReference>
<dbReference type="OrthoDB" id="241648at2759"/>
<organism evidence="10">
    <name type="scientific">Cladocopium goreaui</name>
    <dbReference type="NCBI Taxonomy" id="2562237"/>
    <lineage>
        <taxon>Eukaryota</taxon>
        <taxon>Sar</taxon>
        <taxon>Alveolata</taxon>
        <taxon>Dinophyceae</taxon>
        <taxon>Suessiales</taxon>
        <taxon>Symbiodiniaceae</taxon>
        <taxon>Cladocopium</taxon>
    </lineage>
</organism>
<keyword evidence="6 8" id="KW-0496">Mitochondrion</keyword>
<evidence type="ECO:0000256" key="1">
    <source>
        <dbReference type="ARBA" id="ARBA00006155"/>
    </source>
</evidence>
<dbReference type="EMBL" id="CAMXCT020001593">
    <property type="protein sequence ID" value="CAL1144844.1"/>
    <property type="molecule type" value="Genomic_DNA"/>
</dbReference>
<dbReference type="AlphaFoldDB" id="A0A9P1CGG5"/>
<gene>
    <name evidence="10" type="ORF">C1SCF055_LOCUS18375</name>
</gene>
<dbReference type="GO" id="GO:0005524">
    <property type="term" value="F:ATP binding"/>
    <property type="evidence" value="ECO:0007669"/>
    <property type="project" value="UniProtKB-UniRule"/>
</dbReference>
<evidence type="ECO:0000259" key="9">
    <source>
        <dbReference type="SMART" id="SM00387"/>
    </source>
</evidence>
<comment type="subcellular location">
    <subcellularLocation>
        <location evidence="8">Mitochondrion matrix</location>
    </subcellularLocation>
</comment>
<feature type="domain" description="Histidine kinase/HSP90-like ATPase" evidence="9">
    <location>
        <begin position="307"/>
        <end position="440"/>
    </location>
</feature>
<evidence type="ECO:0000313" key="11">
    <source>
        <dbReference type="EMBL" id="CAL1144844.1"/>
    </source>
</evidence>
<proteinExistence type="inferred from homology"/>
<dbReference type="SUPFAM" id="SSF69012">
    <property type="entry name" value="alpha-ketoacid dehydrogenase kinase, N-terminal domain"/>
    <property type="match status" value="1"/>
</dbReference>
<evidence type="ECO:0000256" key="4">
    <source>
        <dbReference type="ARBA" id="ARBA00022777"/>
    </source>
</evidence>
<dbReference type="PANTHER" id="PTHR11947">
    <property type="entry name" value="PYRUVATE DEHYDROGENASE KINASE"/>
    <property type="match status" value="1"/>
</dbReference>
<keyword evidence="12" id="KW-1185">Reference proteome</keyword>
<reference evidence="10" key="1">
    <citation type="submission" date="2022-10" db="EMBL/GenBank/DDBJ databases">
        <authorList>
            <person name="Chen Y."/>
            <person name="Dougan E. K."/>
            <person name="Chan C."/>
            <person name="Rhodes N."/>
            <person name="Thang M."/>
        </authorList>
    </citation>
    <scope>NUCLEOTIDE SEQUENCE</scope>
</reference>
<evidence type="ECO:0000313" key="10">
    <source>
        <dbReference type="EMBL" id="CAI3991469.1"/>
    </source>
</evidence>
<dbReference type="EC" id="2.7.11.-" evidence="8"/>
<dbReference type="InterPro" id="IPR018955">
    <property type="entry name" value="BCDHK/PDK_N"/>
</dbReference>
<dbReference type="PANTHER" id="PTHR11947:SF3">
    <property type="entry name" value="[PYRUVATE DEHYDROGENASE (ACETYL-TRANSFERRING)] KINASE, MITOCHONDRIAL"/>
    <property type="match status" value="1"/>
</dbReference>
<comment type="similarity">
    <text evidence="1 8">Belongs to the PDK/BCKDK protein kinase family.</text>
</comment>
<protein>
    <recommendedName>
        <fullName evidence="8">Protein-serine/threonine kinase</fullName>
        <ecNumber evidence="8">2.7.11.-</ecNumber>
    </recommendedName>
</protein>
<dbReference type="GO" id="GO:0010906">
    <property type="term" value="P:regulation of glucose metabolic process"/>
    <property type="evidence" value="ECO:0007669"/>
    <property type="project" value="TreeGrafter"/>
</dbReference>
<keyword evidence="5 8" id="KW-0067">ATP-binding</keyword>
<dbReference type="Pfam" id="PF02518">
    <property type="entry name" value="HATPase_c"/>
    <property type="match status" value="1"/>
</dbReference>
<dbReference type="GO" id="GO:0004740">
    <property type="term" value="F:pyruvate dehydrogenase (acetyl-transferring) kinase activity"/>
    <property type="evidence" value="ECO:0007669"/>
    <property type="project" value="UniProtKB-EC"/>
</dbReference>
<keyword evidence="4 8" id="KW-0418">Kinase</keyword>
<comment type="catalytic activity">
    <reaction evidence="7">
        <text>L-seryl-[pyruvate dehydrogenase E1 alpha subunit] + ATP = O-phospho-L-seryl-[pyruvate dehydrogenase E1 alpha subunit] + ADP + H(+)</text>
        <dbReference type="Rhea" id="RHEA:23052"/>
        <dbReference type="Rhea" id="RHEA-COMP:13689"/>
        <dbReference type="Rhea" id="RHEA-COMP:13690"/>
        <dbReference type="ChEBI" id="CHEBI:15378"/>
        <dbReference type="ChEBI" id="CHEBI:29999"/>
        <dbReference type="ChEBI" id="CHEBI:30616"/>
        <dbReference type="ChEBI" id="CHEBI:83421"/>
        <dbReference type="ChEBI" id="CHEBI:456216"/>
        <dbReference type="EC" id="2.7.11.2"/>
    </reaction>
</comment>
<evidence type="ECO:0000256" key="3">
    <source>
        <dbReference type="ARBA" id="ARBA00022741"/>
    </source>
</evidence>
<dbReference type="GO" id="GO:0005759">
    <property type="term" value="C:mitochondrial matrix"/>
    <property type="evidence" value="ECO:0007669"/>
    <property type="project" value="UniProtKB-SubCell"/>
</dbReference>
<evidence type="ECO:0000256" key="2">
    <source>
        <dbReference type="ARBA" id="ARBA00022679"/>
    </source>
</evidence>
<evidence type="ECO:0000256" key="8">
    <source>
        <dbReference type="RuleBase" id="RU366032"/>
    </source>
</evidence>
<evidence type="ECO:0000313" key="12">
    <source>
        <dbReference type="Proteomes" id="UP001152797"/>
    </source>
</evidence>
<dbReference type="Proteomes" id="UP001152797">
    <property type="component" value="Unassembled WGS sequence"/>
</dbReference>
<dbReference type="SUPFAM" id="SSF55874">
    <property type="entry name" value="ATPase domain of HSP90 chaperone/DNA topoisomerase II/histidine kinase"/>
    <property type="match status" value="1"/>
</dbReference>
<dbReference type="InterPro" id="IPR003594">
    <property type="entry name" value="HATPase_dom"/>
</dbReference>
<evidence type="ECO:0000256" key="5">
    <source>
        <dbReference type="ARBA" id="ARBA00022840"/>
    </source>
</evidence>
<keyword evidence="2 8" id="KW-0808">Transferase</keyword>
<name>A0A9P1CGG5_9DINO</name>
<sequence>MRSVQGCCSLRKSLFTISTSTSWCAWRRIILQQCVRLPVRLPAGQQRQLQMRAFGTGLASGGRMGSNNSDKSDRHLVAVREERFQELVAAEVAYLATVPVKPVSMRQIVTWRNARDMVPTIQKEVPKRFALRIRLIETLDGWQAIPELVKMHDLLTGWYRDLVLLDYKNPDLASFVRSFKSIRDEGRHTIALSASGIYKLRNKLGKFSQQETNFLDEWLDGFLLSRIGTNALIDQFIAIASKEDGGLGRPTGITDPRCNASNICRFAAQVSSYMCYQRFGTEPKYIVQDYQAGRVGPQEKSPCYFSLIPSYLRYIMCELLKNSFRATLLTEIDISSRPVHIRVCNDVHHVAILVSDEAGGIPFEVGDQIWSYMYGTAAKIGTVNSFSTEGDELDNPESLTGYGVGLPCARLYARYLGGKLSLTSYPSYGTQAHLILPRLGSPP</sequence>
<keyword evidence="3 8" id="KW-0547">Nucleotide-binding</keyword>
<dbReference type="EMBL" id="CAMXCT010001593">
    <property type="protein sequence ID" value="CAI3991469.1"/>
    <property type="molecule type" value="Genomic_DNA"/>
</dbReference>
<dbReference type="Pfam" id="PF10436">
    <property type="entry name" value="BCDHK_Adom3"/>
    <property type="match status" value="1"/>
</dbReference>
<dbReference type="Gene3D" id="1.20.140.20">
    <property type="entry name" value="Alpha-ketoacid/pyruvate dehydrogenase kinase, N-terminal domain"/>
    <property type="match status" value="1"/>
</dbReference>
<dbReference type="InterPro" id="IPR036784">
    <property type="entry name" value="AK/P_DHK_N_sf"/>
</dbReference>
<evidence type="ECO:0000256" key="6">
    <source>
        <dbReference type="ARBA" id="ARBA00023128"/>
    </source>
</evidence>